<dbReference type="EMBL" id="GGEC01076404">
    <property type="protein sequence ID" value="MBX56888.1"/>
    <property type="molecule type" value="Transcribed_RNA"/>
</dbReference>
<name>A0A2P2PQ57_RHIMU</name>
<sequence length="48" mass="5436">MQPMVIKPNTNNSLTATAARWGSDEIPAHRLWPRFKIGNFLGVYCYVA</sequence>
<reference evidence="1" key="1">
    <citation type="submission" date="2018-02" db="EMBL/GenBank/DDBJ databases">
        <title>Rhizophora mucronata_Transcriptome.</title>
        <authorList>
            <person name="Meera S.P."/>
            <person name="Sreeshan A."/>
            <person name="Augustine A."/>
        </authorList>
    </citation>
    <scope>NUCLEOTIDE SEQUENCE</scope>
    <source>
        <tissue evidence="1">Leaf</tissue>
    </source>
</reference>
<accession>A0A2P2PQ57</accession>
<protein>
    <submittedName>
        <fullName evidence="1">Uncharacterized protein</fullName>
    </submittedName>
</protein>
<dbReference type="AlphaFoldDB" id="A0A2P2PQ57"/>
<proteinExistence type="predicted"/>
<organism evidence="1">
    <name type="scientific">Rhizophora mucronata</name>
    <name type="common">Asiatic mangrove</name>
    <dbReference type="NCBI Taxonomy" id="61149"/>
    <lineage>
        <taxon>Eukaryota</taxon>
        <taxon>Viridiplantae</taxon>
        <taxon>Streptophyta</taxon>
        <taxon>Embryophyta</taxon>
        <taxon>Tracheophyta</taxon>
        <taxon>Spermatophyta</taxon>
        <taxon>Magnoliopsida</taxon>
        <taxon>eudicotyledons</taxon>
        <taxon>Gunneridae</taxon>
        <taxon>Pentapetalae</taxon>
        <taxon>rosids</taxon>
        <taxon>fabids</taxon>
        <taxon>Malpighiales</taxon>
        <taxon>Rhizophoraceae</taxon>
        <taxon>Rhizophora</taxon>
    </lineage>
</organism>
<evidence type="ECO:0000313" key="1">
    <source>
        <dbReference type="EMBL" id="MBX56888.1"/>
    </source>
</evidence>